<protein>
    <recommendedName>
        <fullName evidence="4">Zn(2)-C6 fungal-type domain-containing protein</fullName>
    </recommendedName>
</protein>
<feature type="compositionally biased region" description="Basic and acidic residues" evidence="1">
    <location>
        <begin position="249"/>
        <end position="278"/>
    </location>
</feature>
<dbReference type="AlphaFoldDB" id="K2SYL9"/>
<dbReference type="HOGENOM" id="CLU_304426_0_0_1"/>
<feature type="compositionally biased region" description="Polar residues" evidence="1">
    <location>
        <begin position="124"/>
        <end position="152"/>
    </location>
</feature>
<dbReference type="VEuPathDB" id="FungiDB:MPH_01005"/>
<feature type="region of interest" description="Disordered" evidence="1">
    <location>
        <begin position="618"/>
        <end position="641"/>
    </location>
</feature>
<sequence length="976" mass="107798">MADLGPVPSSSQMESLPPDFETQFTAECNVKEATTDTGVGSPYSSLHVPSSPDLPFALREGCEYNHANDGAGESTLGGVESGRSQIDIFQGNSLFGRGDATEFIPETPLFSQQNEGDQAAEATLGSQTTSPAYETEAQQHLSPVTQVSPSLQHDSNDHSDSHSTLPSYPFDDPVLDPNLGTQVPPCEFPREYYGSMEDSEESLTPVPPYHQRGQRARSRSLSRIESPGFIAEYYAHQKYDLRAREKGPMTTHLDHDESGDYNPDEKADVKKAEPDEARSRKRRSGELVQGGFDENGQPCPKKPKQHSLSYARQVGSMLVYTITLKSDAGKELLTRYQQDDNWPEQGWNIISDEYIANNWVECEEEDAKPDPSGRRKKLLRLRKRNVRYHPSYSDDGLPPIPDPLNEHDDLRHHPQARGCVACRVARVDCTLRTNDKSTWPCQYCLEQCEAPEPFVCEPIIQPDRKLPCGNCSQEGRECSYNDRDSDHKQDCQQCQEANLTCKACPDMESRPRRIAYTPPCGVEYIPYRRANPTGHRVEPATKPKAAAVVEVNEYSTASASSSTPPCASSSPAPVPQLDDPARAFNSGGPATFWSTREGTERFSSTSGLAIRNRMAPEKPTLKKNPRDSGIAGMDSQPSRNNGEGFCSSAIIRTNAVNITSFRSGANTALETRKNAAHNRAMKNRRRHTVKHINPVSTMKHSPSATKDYEPPDDNAPAAYHVPLPPSADNMDMTDAHGHKGVFREILTALPHPITFDTRPPASADRPPPLCRFCADASFGLFGLSWKKASVIAWHDGRGYTEVMAGHRENGAQPAAMCRACVVRRVDVIGCEEHEVESLFAALPSQAEKDVRYAAAVKRMLEKKPAPEDCWCSVCTQLAVWRCCAEVPPDEEEEEQDGEGESGLTGLRPREGCGLHFCEECKTDWEMLGRDFQELLEQKLATERGVMQCRADTALLLEEGLLMKNVSAAMALEAPGA</sequence>
<feature type="region of interest" description="Disordered" evidence="1">
    <location>
        <begin position="1"/>
        <end position="21"/>
    </location>
</feature>
<dbReference type="STRING" id="1126212.K2SYL9"/>
<dbReference type="EMBL" id="AHHD01000041">
    <property type="protein sequence ID" value="EKG21695.1"/>
    <property type="molecule type" value="Genomic_DNA"/>
</dbReference>
<evidence type="ECO:0000313" key="2">
    <source>
        <dbReference type="EMBL" id="EKG21695.1"/>
    </source>
</evidence>
<dbReference type="InParanoid" id="K2SYL9"/>
<name>K2SYL9_MACPH</name>
<dbReference type="eggNOG" id="ENOG502SQIU">
    <property type="taxonomic scope" value="Eukaryota"/>
</dbReference>
<dbReference type="Proteomes" id="UP000007129">
    <property type="component" value="Unassembled WGS sequence"/>
</dbReference>
<evidence type="ECO:0000256" key="1">
    <source>
        <dbReference type="SAM" id="MobiDB-lite"/>
    </source>
</evidence>
<evidence type="ECO:0000313" key="3">
    <source>
        <dbReference type="Proteomes" id="UP000007129"/>
    </source>
</evidence>
<organism evidence="2 3">
    <name type="scientific">Macrophomina phaseolina (strain MS6)</name>
    <name type="common">Charcoal rot fungus</name>
    <dbReference type="NCBI Taxonomy" id="1126212"/>
    <lineage>
        <taxon>Eukaryota</taxon>
        <taxon>Fungi</taxon>
        <taxon>Dikarya</taxon>
        <taxon>Ascomycota</taxon>
        <taxon>Pezizomycotina</taxon>
        <taxon>Dothideomycetes</taxon>
        <taxon>Dothideomycetes incertae sedis</taxon>
        <taxon>Botryosphaeriales</taxon>
        <taxon>Botryosphaeriaceae</taxon>
        <taxon>Macrophomina</taxon>
    </lineage>
</organism>
<reference evidence="2 3" key="1">
    <citation type="journal article" date="2012" name="BMC Genomics">
        <title>Tools to kill: Genome of one of the most destructive plant pathogenic fungi Macrophomina phaseolina.</title>
        <authorList>
            <person name="Islam M.S."/>
            <person name="Haque M.S."/>
            <person name="Islam M.M."/>
            <person name="Emdad E.M."/>
            <person name="Halim A."/>
            <person name="Hossen Q.M.M."/>
            <person name="Hossain M.Z."/>
            <person name="Ahmed B."/>
            <person name="Rahim S."/>
            <person name="Rahman M.S."/>
            <person name="Alam M.M."/>
            <person name="Hou S."/>
            <person name="Wan X."/>
            <person name="Saito J.A."/>
            <person name="Alam M."/>
        </authorList>
    </citation>
    <scope>NUCLEOTIDE SEQUENCE [LARGE SCALE GENOMIC DNA]</scope>
    <source>
        <strain evidence="2 3">MS6</strain>
    </source>
</reference>
<accession>K2SYL9</accession>
<proteinExistence type="predicted"/>
<evidence type="ECO:0008006" key="4">
    <source>
        <dbReference type="Google" id="ProtNLM"/>
    </source>
</evidence>
<gene>
    <name evidence="2" type="ORF">MPH_01005</name>
</gene>
<dbReference type="OrthoDB" id="5303703at2759"/>
<comment type="caution">
    <text evidence="2">The sequence shown here is derived from an EMBL/GenBank/DDBJ whole genome shotgun (WGS) entry which is preliminary data.</text>
</comment>
<feature type="region of interest" description="Disordered" evidence="1">
    <location>
        <begin position="111"/>
        <end position="221"/>
    </location>
</feature>
<feature type="region of interest" description="Disordered" evidence="1">
    <location>
        <begin position="249"/>
        <end position="308"/>
    </location>
</feature>